<keyword evidence="3" id="KW-0804">Transcription</keyword>
<dbReference type="SUPFAM" id="SSF54909">
    <property type="entry name" value="Dimeric alpha+beta barrel"/>
    <property type="match status" value="1"/>
</dbReference>
<evidence type="ECO:0000256" key="3">
    <source>
        <dbReference type="ARBA" id="ARBA00023163"/>
    </source>
</evidence>
<gene>
    <name evidence="5" type="ORF">EDD53_2291</name>
</gene>
<comment type="caution">
    <text evidence="5">The sequence shown here is derived from an EMBL/GenBank/DDBJ whole genome shotgun (WGS) entry which is preliminary data.</text>
</comment>
<evidence type="ECO:0000256" key="2">
    <source>
        <dbReference type="ARBA" id="ARBA00023125"/>
    </source>
</evidence>
<dbReference type="AlphaFoldDB" id="A0A3N4UNI0"/>
<proteinExistence type="predicted"/>
<evidence type="ECO:0000259" key="4">
    <source>
        <dbReference type="PROSITE" id="PS50956"/>
    </source>
</evidence>
<keyword evidence="6" id="KW-1185">Reference proteome</keyword>
<dbReference type="InterPro" id="IPR000485">
    <property type="entry name" value="AsnC-type_HTH_dom"/>
</dbReference>
<evidence type="ECO:0000313" key="5">
    <source>
        <dbReference type="EMBL" id="RPE66587.1"/>
    </source>
</evidence>
<dbReference type="InterPro" id="IPR019885">
    <property type="entry name" value="Tscrpt_reg_HTH_AsnC-type_CS"/>
</dbReference>
<evidence type="ECO:0000313" key="6">
    <source>
        <dbReference type="Proteomes" id="UP000269689"/>
    </source>
</evidence>
<reference evidence="5 6" key="1">
    <citation type="submission" date="2018-11" db="EMBL/GenBank/DDBJ databases">
        <title>Genomic Encyclopedia of Type Strains, Phase IV (KMG-IV): sequencing the most valuable type-strain genomes for metagenomic binning, comparative biology and taxonomic classification.</title>
        <authorList>
            <person name="Goeker M."/>
        </authorList>
    </citation>
    <scope>NUCLEOTIDE SEQUENCE [LARGE SCALE GENOMIC DNA]</scope>
    <source>
        <strain evidence="5 6">DSM 104731</strain>
    </source>
</reference>
<name>A0A3N4UNI0_9RHOB</name>
<feature type="domain" description="HTH asnC-type" evidence="4">
    <location>
        <begin position="4"/>
        <end position="65"/>
    </location>
</feature>
<dbReference type="Proteomes" id="UP000269689">
    <property type="component" value="Unassembled WGS sequence"/>
</dbReference>
<evidence type="ECO:0000256" key="1">
    <source>
        <dbReference type="ARBA" id="ARBA00023015"/>
    </source>
</evidence>
<dbReference type="InterPro" id="IPR036390">
    <property type="entry name" value="WH_DNA-bd_sf"/>
</dbReference>
<keyword evidence="2" id="KW-0238">DNA-binding</keyword>
<organism evidence="5 6">
    <name type="scientific">Pacificibacter maritimus</name>
    <dbReference type="NCBI Taxonomy" id="762213"/>
    <lineage>
        <taxon>Bacteria</taxon>
        <taxon>Pseudomonadati</taxon>
        <taxon>Pseudomonadota</taxon>
        <taxon>Alphaproteobacteria</taxon>
        <taxon>Rhodobacterales</taxon>
        <taxon>Roseobacteraceae</taxon>
        <taxon>Pacificibacter</taxon>
    </lineage>
</organism>
<dbReference type="InterPro" id="IPR036388">
    <property type="entry name" value="WH-like_DNA-bd_sf"/>
</dbReference>
<dbReference type="Pfam" id="PF01037">
    <property type="entry name" value="AsnC_trans_reg"/>
    <property type="match status" value="1"/>
</dbReference>
<dbReference type="PANTHER" id="PTHR30154">
    <property type="entry name" value="LEUCINE-RESPONSIVE REGULATORY PROTEIN"/>
    <property type="match status" value="1"/>
</dbReference>
<dbReference type="OrthoDB" id="9803143at2"/>
<dbReference type="PROSITE" id="PS50956">
    <property type="entry name" value="HTH_ASNC_2"/>
    <property type="match status" value="1"/>
</dbReference>
<keyword evidence="1" id="KW-0805">Transcription regulation</keyword>
<dbReference type="PRINTS" id="PR00033">
    <property type="entry name" value="HTHASNC"/>
</dbReference>
<dbReference type="SMART" id="SM00344">
    <property type="entry name" value="HTH_ASNC"/>
    <property type="match status" value="1"/>
</dbReference>
<dbReference type="EMBL" id="RKQK01000003">
    <property type="protein sequence ID" value="RPE66587.1"/>
    <property type="molecule type" value="Genomic_DNA"/>
</dbReference>
<dbReference type="InterPro" id="IPR011008">
    <property type="entry name" value="Dimeric_a/b-barrel"/>
</dbReference>
<dbReference type="GO" id="GO:0043565">
    <property type="term" value="F:sequence-specific DNA binding"/>
    <property type="evidence" value="ECO:0007669"/>
    <property type="project" value="InterPro"/>
</dbReference>
<dbReference type="RefSeq" id="WP_123793317.1">
    <property type="nucleotide sequence ID" value="NZ_RKQK01000003.1"/>
</dbReference>
<dbReference type="Pfam" id="PF13412">
    <property type="entry name" value="HTH_24"/>
    <property type="match status" value="1"/>
</dbReference>
<dbReference type="Gene3D" id="3.30.70.920">
    <property type="match status" value="1"/>
</dbReference>
<dbReference type="PROSITE" id="PS00519">
    <property type="entry name" value="HTH_ASNC_1"/>
    <property type="match status" value="1"/>
</dbReference>
<protein>
    <submittedName>
        <fullName evidence="5">AsnC family transcriptional regulator</fullName>
    </submittedName>
</protein>
<dbReference type="GO" id="GO:0043200">
    <property type="term" value="P:response to amino acid"/>
    <property type="evidence" value="ECO:0007669"/>
    <property type="project" value="TreeGrafter"/>
</dbReference>
<dbReference type="SUPFAM" id="SSF46785">
    <property type="entry name" value="Winged helix' DNA-binding domain"/>
    <property type="match status" value="1"/>
</dbReference>
<accession>A0A3N4UNI0</accession>
<dbReference type="GO" id="GO:0005829">
    <property type="term" value="C:cytosol"/>
    <property type="evidence" value="ECO:0007669"/>
    <property type="project" value="TreeGrafter"/>
</dbReference>
<sequence length="157" mass="17470">MKTLDSIDIRILKTLQKNGNISNTQLSDIVALSTSQCWQRVQRLQREGYISGYKAVIDHAMLGYSDIVLVEIAASRDEGTQIATLCEELSKIPEVLEVHLTSGEFDCFIKVAVNGTRGFQDFLSSKLYKIKGIQNSKSSFSLKCFKNETGFVPDNIG</sequence>
<dbReference type="Gene3D" id="1.10.10.10">
    <property type="entry name" value="Winged helix-like DNA-binding domain superfamily/Winged helix DNA-binding domain"/>
    <property type="match status" value="1"/>
</dbReference>
<dbReference type="PANTHER" id="PTHR30154:SF34">
    <property type="entry name" value="TRANSCRIPTIONAL REGULATOR AZLB"/>
    <property type="match status" value="1"/>
</dbReference>
<dbReference type="InterPro" id="IPR019888">
    <property type="entry name" value="Tscrpt_reg_AsnC-like"/>
</dbReference>
<dbReference type="InterPro" id="IPR019887">
    <property type="entry name" value="Tscrpt_reg_AsnC/Lrp_C"/>
</dbReference>